<feature type="compositionally biased region" description="Basic residues" evidence="1">
    <location>
        <begin position="10"/>
        <end position="34"/>
    </location>
</feature>
<dbReference type="PANTHER" id="PTHR22734:SF3">
    <property type="entry name" value="RIBOSOME PRODUCTION FACTOR 1"/>
    <property type="match status" value="1"/>
</dbReference>
<evidence type="ECO:0000313" key="3">
    <source>
        <dbReference type="EMBL" id="KAL3309185.1"/>
    </source>
</evidence>
<dbReference type="Proteomes" id="UP001626550">
    <property type="component" value="Unassembled WGS sequence"/>
</dbReference>
<evidence type="ECO:0000256" key="1">
    <source>
        <dbReference type="SAM" id="MobiDB-lite"/>
    </source>
</evidence>
<protein>
    <submittedName>
        <fullName evidence="3">Ribosome production factor 1</fullName>
    </submittedName>
</protein>
<dbReference type="InterPro" id="IPR044281">
    <property type="entry name" value="IMP4/RPF1"/>
</dbReference>
<accession>A0ABD2PNU7</accession>
<organism evidence="3 4">
    <name type="scientific">Cichlidogyrus casuarinus</name>
    <dbReference type="NCBI Taxonomy" id="1844966"/>
    <lineage>
        <taxon>Eukaryota</taxon>
        <taxon>Metazoa</taxon>
        <taxon>Spiralia</taxon>
        <taxon>Lophotrochozoa</taxon>
        <taxon>Platyhelminthes</taxon>
        <taxon>Monogenea</taxon>
        <taxon>Monopisthocotylea</taxon>
        <taxon>Dactylogyridea</taxon>
        <taxon>Ancyrocephalidae</taxon>
        <taxon>Cichlidogyrus</taxon>
    </lineage>
</organism>
<dbReference type="SUPFAM" id="SSF52954">
    <property type="entry name" value="Class II aaRS ABD-related"/>
    <property type="match status" value="1"/>
</dbReference>
<feature type="region of interest" description="Disordered" evidence="1">
    <location>
        <begin position="1"/>
        <end position="44"/>
    </location>
</feature>
<dbReference type="Gene3D" id="3.40.50.10480">
    <property type="entry name" value="Probable brix-domain ribosomal biogenesis protein"/>
    <property type="match status" value="1"/>
</dbReference>
<dbReference type="InterPro" id="IPR007109">
    <property type="entry name" value="Brix"/>
</dbReference>
<dbReference type="EMBL" id="JBJKFK010004201">
    <property type="protein sequence ID" value="KAL3309185.1"/>
    <property type="molecule type" value="Genomic_DNA"/>
</dbReference>
<reference evidence="3 4" key="1">
    <citation type="submission" date="2024-11" db="EMBL/GenBank/DDBJ databases">
        <title>Adaptive evolution of stress response genes in parasites aligns with host niche diversity.</title>
        <authorList>
            <person name="Hahn C."/>
            <person name="Resl P."/>
        </authorList>
    </citation>
    <scope>NUCLEOTIDE SEQUENCE [LARGE SCALE GENOMIC DNA]</scope>
    <source>
        <strain evidence="3">EGGRZ-B1_66</strain>
        <tissue evidence="3">Body</tissue>
    </source>
</reference>
<comment type="caution">
    <text evidence="3">The sequence shown here is derived from an EMBL/GenBank/DDBJ whole genome shotgun (WGS) entry which is preliminary data.</text>
</comment>
<gene>
    <name evidence="3" type="primary">RPF1</name>
    <name evidence="3" type="ORF">Ciccas_012270</name>
</gene>
<dbReference type="PANTHER" id="PTHR22734">
    <property type="entry name" value="U3 SMALL NUCLEOLAR RIBONUCLEOPROTEIN PROTEIN IMP4"/>
    <property type="match status" value="1"/>
</dbReference>
<feature type="domain" description="Brix" evidence="2">
    <location>
        <begin position="84"/>
        <end position="284"/>
    </location>
</feature>
<proteinExistence type="predicted"/>
<evidence type="ECO:0000313" key="4">
    <source>
        <dbReference type="Proteomes" id="UP001626550"/>
    </source>
</evidence>
<name>A0ABD2PNU7_9PLAT</name>
<dbReference type="PROSITE" id="PS50833">
    <property type="entry name" value="BRIX"/>
    <property type="match status" value="1"/>
</dbReference>
<sequence>MRDIKETTKHHERHVKQLVRVKKGKDQRKRRLERKKTGLPGGIPQTLETLRVPDETTFEKEDVDIATEEDADEFSRIYSGEIEPKILITYSDRACAKTMGFCKELTRIFPNSTFIPRYHKALKKVIPKAIEKGYTAFIIVNEDAKKINSIVLSFMPQGPTLTFRISNIKCSRQFRKNKGKDAYLEEDVTPQLLTTRFSTRLGRRVDRCLGALFPSDSRRQVPLGHNRVVLFHNQRDFIFCRHYRYIHRDGDGPVKQNDRGAVLTDEVGPRFTLKLKSIQRDTFDTKFGQFEWLRKRQDMNTSRRSFVL</sequence>
<dbReference type="SMART" id="SM00879">
    <property type="entry name" value="Brix"/>
    <property type="match status" value="1"/>
</dbReference>
<dbReference type="AlphaFoldDB" id="A0ABD2PNU7"/>
<evidence type="ECO:0000259" key="2">
    <source>
        <dbReference type="PROSITE" id="PS50833"/>
    </source>
</evidence>
<dbReference type="Pfam" id="PF04427">
    <property type="entry name" value="Brix"/>
    <property type="match status" value="1"/>
</dbReference>
<keyword evidence="4" id="KW-1185">Reference proteome</keyword>